<evidence type="ECO:0000313" key="7">
    <source>
        <dbReference type="EMBL" id="ABR56005.1"/>
    </source>
</evidence>
<dbReference type="InterPro" id="IPR050377">
    <property type="entry name" value="Radical_SAM_PqqE_MftC-like"/>
</dbReference>
<evidence type="ECO:0000256" key="3">
    <source>
        <dbReference type="ARBA" id="ARBA00023004"/>
    </source>
</evidence>
<dbReference type="InterPro" id="IPR058240">
    <property type="entry name" value="rSAM_sf"/>
</dbReference>
<evidence type="ECO:0000259" key="6">
    <source>
        <dbReference type="Pfam" id="PF13186"/>
    </source>
</evidence>
<gene>
    <name evidence="7" type="ordered locus">Maeo_0419</name>
</gene>
<dbReference type="GO" id="GO:0051536">
    <property type="term" value="F:iron-sulfur cluster binding"/>
    <property type="evidence" value="ECO:0007669"/>
    <property type="project" value="UniProtKB-KW"/>
</dbReference>
<dbReference type="Proteomes" id="UP000001106">
    <property type="component" value="Chromosome"/>
</dbReference>
<name>A6UU33_META3</name>
<reference evidence="7" key="1">
    <citation type="submission" date="2007-06" db="EMBL/GenBank/DDBJ databases">
        <title>Complete sequence of Methanococcus aeolicus Nankai-3.</title>
        <authorList>
            <consortium name="US DOE Joint Genome Institute"/>
            <person name="Copeland A."/>
            <person name="Lucas S."/>
            <person name="Lapidus A."/>
            <person name="Barry K."/>
            <person name="Glavina del Rio T."/>
            <person name="Dalin E."/>
            <person name="Tice H."/>
            <person name="Pitluck S."/>
            <person name="Chain P."/>
            <person name="Malfatti S."/>
            <person name="Shin M."/>
            <person name="Vergez L."/>
            <person name="Schmutz J."/>
            <person name="Larimer F."/>
            <person name="Land M."/>
            <person name="Hauser L."/>
            <person name="Kyrpides N."/>
            <person name="Lykidis A."/>
            <person name="Sieprawska-Lupa M."/>
            <person name="Whitman W.B."/>
            <person name="Richardson P."/>
        </authorList>
    </citation>
    <scope>NUCLEOTIDE SEQUENCE [LARGE SCALE GENOMIC DNA]</scope>
    <source>
        <strain evidence="7">Nankai-3</strain>
    </source>
</reference>
<dbReference type="InterPro" id="IPR013785">
    <property type="entry name" value="Aldolase_TIM"/>
</dbReference>
<keyword evidence="2" id="KW-0479">Metal-binding</keyword>
<feature type="domain" description="4Fe4S-binding SPASM" evidence="6">
    <location>
        <begin position="189"/>
        <end position="254"/>
    </location>
</feature>
<accession>A6UU33</accession>
<organism evidence="7 8">
    <name type="scientific">Methanococcus aeolicus (strain ATCC BAA-1280 / DSM 17508 / OCM 812 / Nankai-3)</name>
    <dbReference type="NCBI Taxonomy" id="419665"/>
    <lineage>
        <taxon>Archaea</taxon>
        <taxon>Methanobacteriati</taxon>
        <taxon>Methanobacteriota</taxon>
        <taxon>Methanomada group</taxon>
        <taxon>Methanococci</taxon>
        <taxon>Methanococcales</taxon>
        <taxon>Methanococcaceae</taxon>
        <taxon>Methanococcus</taxon>
    </lineage>
</organism>
<dbReference type="CDD" id="cd01335">
    <property type="entry name" value="Radical_SAM"/>
    <property type="match status" value="1"/>
</dbReference>
<dbReference type="eggNOG" id="arCOG00938">
    <property type="taxonomic scope" value="Archaea"/>
</dbReference>
<feature type="domain" description="Radical SAM core" evidence="5">
    <location>
        <begin position="2"/>
        <end position="121"/>
    </location>
</feature>
<keyword evidence="8" id="KW-1185">Reference proteome</keyword>
<proteinExistence type="predicted"/>
<dbReference type="SUPFAM" id="SSF102114">
    <property type="entry name" value="Radical SAM enzymes"/>
    <property type="match status" value="1"/>
</dbReference>
<dbReference type="HOGENOM" id="CLU_009273_1_2_2"/>
<dbReference type="InterPro" id="IPR023885">
    <property type="entry name" value="4Fe4S-binding_SPASM_dom"/>
</dbReference>
<sequence length="284" mass="33227">MCPRETMTHEVGFMDDELYKKIIDEACKLGVQRVRLHFYGEPLLHKNLIERIKYAKRKGLFVDIDTNAELLTPDLSEKLVNSGIDQIIISFHGLTPEEYKHITGRDSFGVITKNITHLIKIKEIKNIKKPKIIIQTTIMDINYKNVHKVFNYFPKDKVEFSVTNCNYNPLLMKNDYRHIKFEYNRKVPCLSLYNTLVVSWDGNVTVCCSDVNFNLSIGHIEDGIINLFNNDKIKKLRKYHLFGKFDKLPLCKKCIDPIAHSLYMPIKIKENIICGKYEKNKNRK</sequence>
<dbReference type="AlphaFoldDB" id="A6UU33"/>
<keyword evidence="1" id="KW-0949">S-adenosyl-L-methionine</keyword>
<evidence type="ECO:0000313" key="8">
    <source>
        <dbReference type="Proteomes" id="UP000001106"/>
    </source>
</evidence>
<evidence type="ECO:0000256" key="2">
    <source>
        <dbReference type="ARBA" id="ARBA00022723"/>
    </source>
</evidence>
<dbReference type="STRING" id="419665.Maeo_0419"/>
<dbReference type="InterPro" id="IPR007197">
    <property type="entry name" value="rSAM"/>
</dbReference>
<dbReference type="KEGG" id="mae:Maeo_0419"/>
<evidence type="ECO:0000259" key="5">
    <source>
        <dbReference type="Pfam" id="PF04055"/>
    </source>
</evidence>
<dbReference type="CDD" id="cd21109">
    <property type="entry name" value="SPASM"/>
    <property type="match status" value="1"/>
</dbReference>
<dbReference type="EMBL" id="CP000743">
    <property type="protein sequence ID" value="ABR56005.1"/>
    <property type="molecule type" value="Genomic_DNA"/>
</dbReference>
<dbReference type="PANTHER" id="PTHR11228:SF35">
    <property type="entry name" value="MOLYBDENUM COFACTOR BIOSYNTHESIS PROTEIN A-RELATED"/>
    <property type="match status" value="1"/>
</dbReference>
<evidence type="ECO:0000256" key="4">
    <source>
        <dbReference type="ARBA" id="ARBA00023014"/>
    </source>
</evidence>
<protein>
    <submittedName>
        <fullName evidence="7">Fe-S oxidoreductase-like protein</fullName>
    </submittedName>
</protein>
<evidence type="ECO:0000256" key="1">
    <source>
        <dbReference type="ARBA" id="ARBA00022691"/>
    </source>
</evidence>
<dbReference type="OrthoDB" id="5620at2157"/>
<dbReference type="PANTHER" id="PTHR11228">
    <property type="entry name" value="RADICAL SAM DOMAIN PROTEIN"/>
    <property type="match status" value="1"/>
</dbReference>
<dbReference type="GO" id="GO:0046872">
    <property type="term" value="F:metal ion binding"/>
    <property type="evidence" value="ECO:0007669"/>
    <property type="project" value="UniProtKB-KW"/>
</dbReference>
<dbReference type="Gene3D" id="3.20.20.70">
    <property type="entry name" value="Aldolase class I"/>
    <property type="match status" value="1"/>
</dbReference>
<dbReference type="Pfam" id="PF13186">
    <property type="entry name" value="SPASM"/>
    <property type="match status" value="1"/>
</dbReference>
<dbReference type="GO" id="GO:0003824">
    <property type="term" value="F:catalytic activity"/>
    <property type="evidence" value="ECO:0007669"/>
    <property type="project" value="InterPro"/>
</dbReference>
<keyword evidence="3" id="KW-0408">Iron</keyword>
<keyword evidence="4" id="KW-0411">Iron-sulfur</keyword>
<dbReference type="Pfam" id="PF04055">
    <property type="entry name" value="Radical_SAM"/>
    <property type="match status" value="1"/>
</dbReference>